<reference evidence="1 2" key="1">
    <citation type="submission" date="2019-03" db="EMBL/GenBank/DDBJ databases">
        <title>First draft genome of Liparis tanakae, snailfish: a comprehensive survey of snailfish specific genes.</title>
        <authorList>
            <person name="Kim W."/>
            <person name="Song I."/>
            <person name="Jeong J.-H."/>
            <person name="Kim D."/>
            <person name="Kim S."/>
            <person name="Ryu S."/>
            <person name="Song J.Y."/>
            <person name="Lee S.K."/>
        </authorList>
    </citation>
    <scope>NUCLEOTIDE SEQUENCE [LARGE SCALE GENOMIC DNA]</scope>
    <source>
        <tissue evidence="1">Muscle</tissue>
    </source>
</reference>
<comment type="caution">
    <text evidence="1">The sequence shown here is derived from an EMBL/GenBank/DDBJ whole genome shotgun (WGS) entry which is preliminary data.</text>
</comment>
<proteinExistence type="predicted"/>
<name>A0A4Z2GDF3_9TELE</name>
<evidence type="ECO:0000313" key="1">
    <source>
        <dbReference type="EMBL" id="TNN51290.1"/>
    </source>
</evidence>
<dbReference type="EMBL" id="SRLO01000587">
    <property type="protein sequence ID" value="TNN51290.1"/>
    <property type="molecule type" value="Genomic_DNA"/>
</dbReference>
<gene>
    <name evidence="1" type="ORF">EYF80_038508</name>
</gene>
<keyword evidence="2" id="KW-1185">Reference proteome</keyword>
<protein>
    <submittedName>
        <fullName evidence="1">Uncharacterized protein</fullName>
    </submittedName>
</protein>
<accession>A0A4Z2GDF3</accession>
<organism evidence="1 2">
    <name type="scientific">Liparis tanakae</name>
    <name type="common">Tanaka's snailfish</name>
    <dbReference type="NCBI Taxonomy" id="230148"/>
    <lineage>
        <taxon>Eukaryota</taxon>
        <taxon>Metazoa</taxon>
        <taxon>Chordata</taxon>
        <taxon>Craniata</taxon>
        <taxon>Vertebrata</taxon>
        <taxon>Euteleostomi</taxon>
        <taxon>Actinopterygii</taxon>
        <taxon>Neopterygii</taxon>
        <taxon>Teleostei</taxon>
        <taxon>Neoteleostei</taxon>
        <taxon>Acanthomorphata</taxon>
        <taxon>Eupercaria</taxon>
        <taxon>Perciformes</taxon>
        <taxon>Cottioidei</taxon>
        <taxon>Cottales</taxon>
        <taxon>Liparidae</taxon>
        <taxon>Liparis</taxon>
    </lineage>
</organism>
<dbReference type="Proteomes" id="UP000314294">
    <property type="component" value="Unassembled WGS sequence"/>
</dbReference>
<sequence length="61" mass="6539">MKVCAPHKEHTLKLIHDAQGGLSLALHPPVLSLSLPVNDAAGSSFNEIFSFISTKRRNADG</sequence>
<dbReference type="AlphaFoldDB" id="A0A4Z2GDF3"/>
<evidence type="ECO:0000313" key="2">
    <source>
        <dbReference type="Proteomes" id="UP000314294"/>
    </source>
</evidence>